<dbReference type="InterPro" id="IPR050738">
    <property type="entry name" value="Sulfatase"/>
</dbReference>
<feature type="domain" description="Sulfatase N-terminal" evidence="6">
    <location>
        <begin position="29"/>
        <end position="340"/>
    </location>
</feature>
<feature type="signal peptide" evidence="5">
    <location>
        <begin position="1"/>
        <end position="24"/>
    </location>
</feature>
<dbReference type="GO" id="GO:0046872">
    <property type="term" value="F:metal ion binding"/>
    <property type="evidence" value="ECO:0007669"/>
    <property type="project" value="UniProtKB-KW"/>
</dbReference>
<dbReference type="EMBL" id="SMJU01000002">
    <property type="protein sequence ID" value="TDB67898.1"/>
    <property type="molecule type" value="Genomic_DNA"/>
</dbReference>
<dbReference type="Gene3D" id="3.40.720.10">
    <property type="entry name" value="Alkaline Phosphatase, subunit A"/>
    <property type="match status" value="1"/>
</dbReference>
<evidence type="ECO:0000259" key="6">
    <source>
        <dbReference type="Pfam" id="PF00884"/>
    </source>
</evidence>
<keyword evidence="3" id="KW-0378">Hydrolase</keyword>
<dbReference type="CDD" id="cd16034">
    <property type="entry name" value="sulfatase_like"/>
    <property type="match status" value="1"/>
</dbReference>
<protein>
    <submittedName>
        <fullName evidence="7">DUF4976 domain-containing protein</fullName>
    </submittedName>
</protein>
<evidence type="ECO:0000256" key="1">
    <source>
        <dbReference type="ARBA" id="ARBA00008779"/>
    </source>
</evidence>
<keyword evidence="5" id="KW-0732">Signal</keyword>
<dbReference type="GO" id="GO:0004065">
    <property type="term" value="F:arylsulfatase activity"/>
    <property type="evidence" value="ECO:0007669"/>
    <property type="project" value="TreeGrafter"/>
</dbReference>
<accession>A0A4R4KIG1</accession>
<keyword evidence="8" id="KW-1185">Reference proteome</keyword>
<keyword evidence="2" id="KW-0479">Metal-binding</keyword>
<dbReference type="SUPFAM" id="SSF53649">
    <property type="entry name" value="Alkaline phosphatase-like"/>
    <property type="match status" value="1"/>
</dbReference>
<gene>
    <name evidence="7" type="ORF">EZE20_02940</name>
</gene>
<dbReference type="RefSeq" id="WP_132114338.1">
    <property type="nucleotide sequence ID" value="NZ_SMJU01000002.1"/>
</dbReference>
<dbReference type="InterPro" id="IPR000917">
    <property type="entry name" value="Sulfatase_N"/>
</dbReference>
<dbReference type="PANTHER" id="PTHR42693">
    <property type="entry name" value="ARYLSULFATASE FAMILY MEMBER"/>
    <property type="match status" value="1"/>
</dbReference>
<dbReference type="OrthoDB" id="9789742at2"/>
<feature type="chain" id="PRO_5020614775" evidence="5">
    <location>
        <begin position="25"/>
        <end position="484"/>
    </location>
</feature>
<evidence type="ECO:0000313" key="8">
    <source>
        <dbReference type="Proteomes" id="UP000295706"/>
    </source>
</evidence>
<comment type="similarity">
    <text evidence="1">Belongs to the sulfatase family.</text>
</comment>
<name>A0A4R4KIG1_9BACT</name>
<dbReference type="Gene3D" id="3.30.1120.10">
    <property type="match status" value="1"/>
</dbReference>
<comment type="caution">
    <text evidence="7">The sequence shown here is derived from an EMBL/GenBank/DDBJ whole genome shotgun (WGS) entry which is preliminary data.</text>
</comment>
<dbReference type="InterPro" id="IPR017850">
    <property type="entry name" value="Alkaline_phosphatase_core_sf"/>
</dbReference>
<evidence type="ECO:0000256" key="4">
    <source>
        <dbReference type="ARBA" id="ARBA00022837"/>
    </source>
</evidence>
<dbReference type="AlphaFoldDB" id="A0A4R4KIG1"/>
<sequence>MKNLSQRLFCTILFVAGLVTNGFAQDKKPNIVYVLVDQWRSQAMGFLGDKNAHTPTLDRLRKESMHVRNAVSGMPVCSPHRASLLTGQYPLTHGVFMNDVLLGIDRITLPKVFNQNGYTTGYIGKWHLDGHGRNSYIPPTRQQGFGYWKALECTHDYNNSAYYAGDSDVKLKWPGYDVIAQTDDAITYIKDQATKEKPFVLFISMGAPHDPYQTAPEKYKKMFENKPMILNPNIPEANREKATRDLRGYYAHMAAIDESVDKLWQTLKDTGIEENTILVFTSDHGDLLGAHGFWNKQQPYEESIRVPFLLHYPKLFGKNTQWKSDVLLNTPDIMPTLLGMCKLPIPASVEGIDYSDVLREFKKNTVEYTLISCVQPFGQWARKMGGKEYRGVVSKRYTYARDLKGPWVLFDNQEDPYQLNNLVGKPEFAKLQATMEKALVRELKKRKDAFKPGLEYVKQWKYLIDETETVPYRTVNYEGKPILE</sequence>
<evidence type="ECO:0000256" key="2">
    <source>
        <dbReference type="ARBA" id="ARBA00022723"/>
    </source>
</evidence>
<evidence type="ECO:0000313" key="7">
    <source>
        <dbReference type="EMBL" id="TDB67898.1"/>
    </source>
</evidence>
<evidence type="ECO:0000256" key="5">
    <source>
        <dbReference type="SAM" id="SignalP"/>
    </source>
</evidence>
<dbReference type="PANTHER" id="PTHR42693:SF53">
    <property type="entry name" value="ENDO-4-O-SULFATASE"/>
    <property type="match status" value="1"/>
</dbReference>
<proteinExistence type="inferred from homology"/>
<dbReference type="InterPro" id="IPR024607">
    <property type="entry name" value="Sulfatase_CS"/>
</dbReference>
<dbReference type="PROSITE" id="PS00149">
    <property type="entry name" value="SULFATASE_2"/>
    <property type="match status" value="1"/>
</dbReference>
<evidence type="ECO:0000256" key="3">
    <source>
        <dbReference type="ARBA" id="ARBA00022801"/>
    </source>
</evidence>
<dbReference type="Pfam" id="PF00884">
    <property type="entry name" value="Sulfatase"/>
    <property type="match status" value="1"/>
</dbReference>
<reference evidence="7 8" key="1">
    <citation type="submission" date="2019-02" db="EMBL/GenBank/DDBJ databases">
        <title>Arundinibacter roseus gen. nov., sp. nov., a new member of the family Cytophagaceae.</title>
        <authorList>
            <person name="Szuroczki S."/>
            <person name="Khayer B."/>
            <person name="Sproer C."/>
            <person name="Toumi M."/>
            <person name="Szabo A."/>
            <person name="Felfoldi T."/>
            <person name="Schumann P."/>
            <person name="Toth E."/>
        </authorList>
    </citation>
    <scope>NUCLEOTIDE SEQUENCE [LARGE SCALE GENOMIC DNA]</scope>
    <source>
        <strain evidence="7 8">DMA-k-7a</strain>
    </source>
</reference>
<dbReference type="Proteomes" id="UP000295706">
    <property type="component" value="Unassembled WGS sequence"/>
</dbReference>
<keyword evidence="4" id="KW-0106">Calcium</keyword>
<organism evidence="7 8">
    <name type="scientific">Arundinibacter roseus</name>
    <dbReference type="NCBI Taxonomy" id="2070510"/>
    <lineage>
        <taxon>Bacteria</taxon>
        <taxon>Pseudomonadati</taxon>
        <taxon>Bacteroidota</taxon>
        <taxon>Cytophagia</taxon>
        <taxon>Cytophagales</taxon>
        <taxon>Spirosomataceae</taxon>
        <taxon>Arundinibacter</taxon>
    </lineage>
</organism>